<evidence type="ECO:0000313" key="8">
    <source>
        <dbReference type="EMBL" id="ACU80575.1"/>
    </source>
</evidence>
<keyword evidence="6" id="KW-0505">Motor protein</keyword>
<dbReference type="PANTHER" id="PTHR13140:SF857">
    <property type="entry name" value="MYOSIN-11"/>
    <property type="match status" value="1"/>
</dbReference>
<dbReference type="GO" id="GO:0007015">
    <property type="term" value="P:actin filament organization"/>
    <property type="evidence" value="ECO:0007669"/>
    <property type="project" value="TreeGrafter"/>
</dbReference>
<dbReference type="GO" id="GO:0016459">
    <property type="term" value="C:myosin complex"/>
    <property type="evidence" value="ECO:0007669"/>
    <property type="project" value="UniProtKB-KW"/>
</dbReference>
<dbReference type="AlphaFoldDB" id="C7SNY6"/>
<comment type="similarity">
    <text evidence="1 6">Belongs to the TRAFAC class myosin-kinesin ATPase superfamily. Myosin family.</text>
</comment>
<feature type="domain" description="Myosin motor" evidence="7">
    <location>
        <begin position="1"/>
        <end position="126"/>
    </location>
</feature>
<keyword evidence="6" id="KW-0518">Myosin</keyword>
<dbReference type="InterPro" id="IPR027417">
    <property type="entry name" value="P-loop_NTPase"/>
</dbReference>
<sequence>MFIKEQQEYQQERIDWDFVDYGLDLKPCIDLLEKSMGVFHLLDEDCLMPNATDKSFVEKIMVNHKGSRKSYGKPARSNPFHFEIKHYAGVVVYNSVQWLEKNSDPLNENIVELLKTSEDSFVKSLW</sequence>
<dbReference type="GO" id="GO:0000146">
    <property type="term" value="F:microfilament motor activity"/>
    <property type="evidence" value="ECO:0007669"/>
    <property type="project" value="TreeGrafter"/>
</dbReference>
<dbReference type="Pfam" id="PF00063">
    <property type="entry name" value="Myosin_head"/>
    <property type="match status" value="1"/>
</dbReference>
<proteinExistence type="evidence at transcript level"/>
<keyword evidence="5 6" id="KW-0009">Actin-binding</keyword>
<reference evidence="8" key="1">
    <citation type="journal article" date="2009" name="Mol. Biol. Evol.">
        <title>Bilaterian phylogeny: a broad sampling of 13 nuclear genes provides a new Lophotrochozoa phylogeny and supports a paraphyletic basal acoelomorpha.</title>
        <authorList>
            <person name="Paps J."/>
            <person name="Baguna J."/>
            <person name="Riutort M."/>
        </authorList>
    </citation>
    <scope>NUCLEOTIDE SEQUENCE</scope>
</reference>
<dbReference type="EMBL" id="FJ555305">
    <property type="protein sequence ID" value="ACU80575.1"/>
    <property type="molecule type" value="mRNA"/>
</dbReference>
<evidence type="ECO:0000256" key="4">
    <source>
        <dbReference type="ARBA" id="ARBA00023054"/>
    </source>
</evidence>
<dbReference type="GO" id="GO:0005524">
    <property type="term" value="F:ATP binding"/>
    <property type="evidence" value="ECO:0007669"/>
    <property type="project" value="UniProtKB-KW"/>
</dbReference>
<dbReference type="SUPFAM" id="SSF52540">
    <property type="entry name" value="P-loop containing nucleoside triphosphate hydrolases"/>
    <property type="match status" value="1"/>
</dbReference>
<dbReference type="GO" id="GO:0016020">
    <property type="term" value="C:membrane"/>
    <property type="evidence" value="ECO:0007669"/>
    <property type="project" value="TreeGrafter"/>
</dbReference>
<dbReference type="GO" id="GO:0005737">
    <property type="term" value="C:cytoplasm"/>
    <property type="evidence" value="ECO:0007669"/>
    <property type="project" value="TreeGrafter"/>
</dbReference>
<keyword evidence="3" id="KW-0067">ATP-binding</keyword>
<name>C7SNY6_9BILA</name>
<organism evidence="8">
    <name type="scientific">Childia trianguliferum</name>
    <dbReference type="NCBI Taxonomy" id="662540"/>
    <lineage>
        <taxon>Eukaryota</taxon>
        <taxon>Metazoa</taxon>
        <taxon>Xenacoelomorpha</taxon>
        <taxon>Acoelomorpha</taxon>
        <taxon>Acoela</taxon>
        <taxon>Childiidae</taxon>
        <taxon>Childia</taxon>
    </lineage>
</organism>
<dbReference type="InterPro" id="IPR001609">
    <property type="entry name" value="Myosin_head_motor_dom-like"/>
</dbReference>
<dbReference type="PROSITE" id="PS51456">
    <property type="entry name" value="MYOSIN_MOTOR"/>
    <property type="match status" value="1"/>
</dbReference>
<dbReference type="PANTHER" id="PTHR13140">
    <property type="entry name" value="MYOSIN"/>
    <property type="match status" value="1"/>
</dbReference>
<evidence type="ECO:0000256" key="5">
    <source>
        <dbReference type="ARBA" id="ARBA00023203"/>
    </source>
</evidence>
<keyword evidence="4" id="KW-0175">Coiled coil</keyword>
<feature type="non-terminal residue" evidence="8">
    <location>
        <position position="126"/>
    </location>
</feature>
<evidence type="ECO:0000256" key="1">
    <source>
        <dbReference type="ARBA" id="ARBA00008314"/>
    </source>
</evidence>
<evidence type="ECO:0000256" key="2">
    <source>
        <dbReference type="ARBA" id="ARBA00022741"/>
    </source>
</evidence>
<comment type="caution">
    <text evidence="6">Lacks conserved residue(s) required for the propagation of feature annotation.</text>
</comment>
<protein>
    <submittedName>
        <fullName evidence="8">Myosin heavy chain type II</fullName>
    </submittedName>
</protein>
<evidence type="ECO:0000256" key="6">
    <source>
        <dbReference type="PROSITE-ProRule" id="PRU00782"/>
    </source>
</evidence>
<dbReference type="GO" id="GO:0051015">
    <property type="term" value="F:actin filament binding"/>
    <property type="evidence" value="ECO:0007669"/>
    <property type="project" value="TreeGrafter"/>
</dbReference>
<feature type="non-terminal residue" evidence="8">
    <location>
        <position position="1"/>
    </location>
</feature>
<evidence type="ECO:0000259" key="7">
    <source>
        <dbReference type="PROSITE" id="PS51456"/>
    </source>
</evidence>
<dbReference type="Gene3D" id="1.20.58.530">
    <property type="match status" value="1"/>
</dbReference>
<keyword evidence="2" id="KW-0547">Nucleotide-binding</keyword>
<accession>C7SNY6</accession>
<evidence type="ECO:0000256" key="3">
    <source>
        <dbReference type="ARBA" id="ARBA00022840"/>
    </source>
</evidence>